<organism evidence="7 8">
    <name type="scientific">Linum tenue</name>
    <dbReference type="NCBI Taxonomy" id="586396"/>
    <lineage>
        <taxon>Eukaryota</taxon>
        <taxon>Viridiplantae</taxon>
        <taxon>Streptophyta</taxon>
        <taxon>Embryophyta</taxon>
        <taxon>Tracheophyta</taxon>
        <taxon>Spermatophyta</taxon>
        <taxon>Magnoliopsida</taxon>
        <taxon>eudicotyledons</taxon>
        <taxon>Gunneridae</taxon>
        <taxon>Pentapetalae</taxon>
        <taxon>rosids</taxon>
        <taxon>fabids</taxon>
        <taxon>Malpighiales</taxon>
        <taxon>Linaceae</taxon>
        <taxon>Linum</taxon>
    </lineage>
</organism>
<accession>A0AAV0LYQ0</accession>
<dbReference type="Proteomes" id="UP001154282">
    <property type="component" value="Unassembled WGS sequence"/>
</dbReference>
<feature type="region of interest" description="Disordered" evidence="6">
    <location>
        <begin position="1"/>
        <end position="51"/>
    </location>
</feature>
<feature type="compositionally biased region" description="Basic and acidic residues" evidence="6">
    <location>
        <begin position="299"/>
        <end position="314"/>
    </location>
</feature>
<keyword evidence="2" id="KW-0805">Transcription regulation</keyword>
<dbReference type="SUPFAM" id="SSF54171">
    <property type="entry name" value="DNA-binding domain"/>
    <property type="match status" value="1"/>
</dbReference>
<dbReference type="AlphaFoldDB" id="A0AAV0LYQ0"/>
<evidence type="ECO:0000256" key="2">
    <source>
        <dbReference type="ARBA" id="ARBA00023015"/>
    </source>
</evidence>
<proteinExistence type="predicted"/>
<evidence type="ECO:0000256" key="4">
    <source>
        <dbReference type="ARBA" id="ARBA00023163"/>
    </source>
</evidence>
<evidence type="ECO:0000256" key="6">
    <source>
        <dbReference type="SAM" id="MobiDB-lite"/>
    </source>
</evidence>
<evidence type="ECO:0000313" key="8">
    <source>
        <dbReference type="Proteomes" id="UP001154282"/>
    </source>
</evidence>
<keyword evidence="5" id="KW-0539">Nucleus</keyword>
<protein>
    <submittedName>
        <fullName evidence="7">Uncharacterized protein</fullName>
    </submittedName>
</protein>
<name>A0AAV0LYQ0_9ROSI</name>
<evidence type="ECO:0000256" key="1">
    <source>
        <dbReference type="ARBA" id="ARBA00004123"/>
    </source>
</evidence>
<sequence length="347" mass="38888">MLQENPNQTENPAVLLHQNTNQKENSSKLPKVEHNHAEDLIKQDTDQTKDSSAIPKLEHNHVEAVATDPRNANIVDLTADSPKQTNQNTAQAEDSPAIPAVEHNYREAVKALPQILYNHFKVVKKESKDAWLKKSSGGNVIAAEPIASSLPEGSSNDNMPYRIEKREQEQAAAESSGEKRKKKQPAILCGNYPMSLGLPEEFMANLQAFEKWLLNQEVDEDLIERIHPIRLPMARRVEGWIMELKKRVESKLFDAYFRHKESGLKFRSAREVSKYLLYNAGPKLTNDDSSSLQGKRGRPSIDHTPEPNPKKRKITMAEEKEVQVGTSNNLQNVAAAAADGNGLQYCA</sequence>
<keyword evidence="3" id="KW-0238">DNA-binding</keyword>
<dbReference type="Gene3D" id="3.30.890.10">
    <property type="entry name" value="Methyl-cpg-binding Protein 2, Chain A"/>
    <property type="match status" value="1"/>
</dbReference>
<dbReference type="EMBL" id="CAMGYJ010000006">
    <property type="protein sequence ID" value="CAI0439052.1"/>
    <property type="molecule type" value="Genomic_DNA"/>
</dbReference>
<evidence type="ECO:0000256" key="3">
    <source>
        <dbReference type="ARBA" id="ARBA00023125"/>
    </source>
</evidence>
<comment type="caution">
    <text evidence="7">The sequence shown here is derived from an EMBL/GenBank/DDBJ whole genome shotgun (WGS) entry which is preliminary data.</text>
</comment>
<gene>
    <name evidence="7" type="ORF">LITE_LOCUS26006</name>
</gene>
<keyword evidence="8" id="KW-1185">Reference proteome</keyword>
<reference evidence="7" key="1">
    <citation type="submission" date="2022-08" db="EMBL/GenBank/DDBJ databases">
        <authorList>
            <person name="Gutierrez-Valencia J."/>
        </authorList>
    </citation>
    <scope>NUCLEOTIDE SEQUENCE</scope>
</reference>
<feature type="region of interest" description="Disordered" evidence="6">
    <location>
        <begin position="286"/>
        <end position="314"/>
    </location>
</feature>
<dbReference type="InterPro" id="IPR016177">
    <property type="entry name" value="DNA-bd_dom_sf"/>
</dbReference>
<evidence type="ECO:0000256" key="5">
    <source>
        <dbReference type="ARBA" id="ARBA00023242"/>
    </source>
</evidence>
<comment type="subcellular location">
    <subcellularLocation>
        <location evidence="1">Nucleus</location>
    </subcellularLocation>
</comment>
<feature type="compositionally biased region" description="Polar residues" evidence="6">
    <location>
        <begin position="1"/>
        <end position="28"/>
    </location>
</feature>
<dbReference type="GO" id="GO:0005634">
    <property type="term" value="C:nucleus"/>
    <property type="evidence" value="ECO:0007669"/>
    <property type="project" value="UniProtKB-SubCell"/>
</dbReference>
<keyword evidence="4" id="KW-0804">Transcription</keyword>
<feature type="compositionally biased region" description="Basic and acidic residues" evidence="6">
    <location>
        <begin position="30"/>
        <end position="49"/>
    </location>
</feature>
<evidence type="ECO:0000313" key="7">
    <source>
        <dbReference type="EMBL" id="CAI0439052.1"/>
    </source>
</evidence>
<dbReference type="GO" id="GO:0003677">
    <property type="term" value="F:DNA binding"/>
    <property type="evidence" value="ECO:0007669"/>
    <property type="project" value="UniProtKB-KW"/>
</dbReference>